<name>A0A1M3T9D9_ASPLC</name>
<evidence type="ECO:0000313" key="1">
    <source>
        <dbReference type="EMBL" id="OJZ83356.1"/>
    </source>
</evidence>
<evidence type="ECO:0000313" key="2">
    <source>
        <dbReference type="Proteomes" id="UP000184063"/>
    </source>
</evidence>
<accession>A0A1M3T9D9</accession>
<organism evidence="1 2">
    <name type="scientific">Aspergillus luchuensis (strain CBS 106.47)</name>
    <dbReference type="NCBI Taxonomy" id="1137211"/>
    <lineage>
        <taxon>Eukaryota</taxon>
        <taxon>Fungi</taxon>
        <taxon>Dikarya</taxon>
        <taxon>Ascomycota</taxon>
        <taxon>Pezizomycotina</taxon>
        <taxon>Eurotiomycetes</taxon>
        <taxon>Eurotiomycetidae</taxon>
        <taxon>Eurotiales</taxon>
        <taxon>Aspergillaceae</taxon>
        <taxon>Aspergillus</taxon>
        <taxon>Aspergillus subgen. Circumdati</taxon>
    </lineage>
</organism>
<feature type="non-terminal residue" evidence="1">
    <location>
        <position position="1"/>
    </location>
</feature>
<dbReference type="AlphaFoldDB" id="A0A1M3T9D9"/>
<sequence length="49" mass="5459">ELHMEYIVKSNPSHDYYVVSNISKSLQLPQAAIRHHSMGSLTPNPATVP</sequence>
<dbReference type="EMBL" id="KV878246">
    <property type="protein sequence ID" value="OJZ83356.1"/>
    <property type="molecule type" value="Genomic_DNA"/>
</dbReference>
<reference evidence="2" key="1">
    <citation type="journal article" date="2017" name="Genome Biol.">
        <title>Comparative genomics reveals high biological diversity and specific adaptations in the industrially and medically important fungal genus Aspergillus.</title>
        <authorList>
            <person name="de Vries R.P."/>
            <person name="Riley R."/>
            <person name="Wiebenga A."/>
            <person name="Aguilar-Osorio G."/>
            <person name="Amillis S."/>
            <person name="Uchima C.A."/>
            <person name="Anderluh G."/>
            <person name="Asadollahi M."/>
            <person name="Askin M."/>
            <person name="Barry K."/>
            <person name="Battaglia E."/>
            <person name="Bayram O."/>
            <person name="Benocci T."/>
            <person name="Braus-Stromeyer S.A."/>
            <person name="Caldana C."/>
            <person name="Canovas D."/>
            <person name="Cerqueira G.C."/>
            <person name="Chen F."/>
            <person name="Chen W."/>
            <person name="Choi C."/>
            <person name="Clum A."/>
            <person name="Dos Santos R.A."/>
            <person name="Damasio A.R."/>
            <person name="Diallinas G."/>
            <person name="Emri T."/>
            <person name="Fekete E."/>
            <person name="Flipphi M."/>
            <person name="Freyberg S."/>
            <person name="Gallo A."/>
            <person name="Gournas C."/>
            <person name="Habgood R."/>
            <person name="Hainaut M."/>
            <person name="Harispe M.L."/>
            <person name="Henrissat B."/>
            <person name="Hilden K.S."/>
            <person name="Hope R."/>
            <person name="Hossain A."/>
            <person name="Karabika E."/>
            <person name="Karaffa L."/>
            <person name="Karanyi Z."/>
            <person name="Krasevec N."/>
            <person name="Kuo A."/>
            <person name="Kusch H."/>
            <person name="LaButti K."/>
            <person name="Lagendijk E.L."/>
            <person name="Lapidus A."/>
            <person name="Levasseur A."/>
            <person name="Lindquist E."/>
            <person name="Lipzen A."/>
            <person name="Logrieco A.F."/>
            <person name="MacCabe A."/>
            <person name="Maekelae M.R."/>
            <person name="Malavazi I."/>
            <person name="Melin P."/>
            <person name="Meyer V."/>
            <person name="Mielnichuk N."/>
            <person name="Miskei M."/>
            <person name="Molnar A.P."/>
            <person name="Mule G."/>
            <person name="Ngan C.Y."/>
            <person name="Orejas M."/>
            <person name="Orosz E."/>
            <person name="Ouedraogo J.P."/>
            <person name="Overkamp K.M."/>
            <person name="Park H.-S."/>
            <person name="Perrone G."/>
            <person name="Piumi F."/>
            <person name="Punt P.J."/>
            <person name="Ram A.F."/>
            <person name="Ramon A."/>
            <person name="Rauscher S."/>
            <person name="Record E."/>
            <person name="Riano-Pachon D.M."/>
            <person name="Robert V."/>
            <person name="Roehrig J."/>
            <person name="Ruller R."/>
            <person name="Salamov A."/>
            <person name="Salih N.S."/>
            <person name="Samson R.A."/>
            <person name="Sandor E."/>
            <person name="Sanguinetti M."/>
            <person name="Schuetze T."/>
            <person name="Sepcic K."/>
            <person name="Shelest E."/>
            <person name="Sherlock G."/>
            <person name="Sophianopoulou V."/>
            <person name="Squina F.M."/>
            <person name="Sun H."/>
            <person name="Susca A."/>
            <person name="Todd R.B."/>
            <person name="Tsang A."/>
            <person name="Unkles S.E."/>
            <person name="van de Wiele N."/>
            <person name="van Rossen-Uffink D."/>
            <person name="Oliveira J.V."/>
            <person name="Vesth T.C."/>
            <person name="Visser J."/>
            <person name="Yu J.-H."/>
            <person name="Zhou M."/>
            <person name="Andersen M.R."/>
            <person name="Archer D.B."/>
            <person name="Baker S.E."/>
            <person name="Benoit I."/>
            <person name="Brakhage A.A."/>
            <person name="Braus G.H."/>
            <person name="Fischer R."/>
            <person name="Frisvad J.C."/>
            <person name="Goldman G.H."/>
            <person name="Houbraken J."/>
            <person name="Oakley B."/>
            <person name="Pocsi I."/>
            <person name="Scazzocchio C."/>
            <person name="Seiboth B."/>
            <person name="vanKuyk P.A."/>
            <person name="Wortman J."/>
            <person name="Dyer P.S."/>
            <person name="Grigoriev I.V."/>
        </authorList>
    </citation>
    <scope>NUCLEOTIDE SEQUENCE [LARGE SCALE GENOMIC DNA]</scope>
    <source>
        <strain evidence="2">CBS 106.47</strain>
    </source>
</reference>
<proteinExistence type="predicted"/>
<dbReference type="Proteomes" id="UP000184063">
    <property type="component" value="Unassembled WGS sequence"/>
</dbReference>
<protein>
    <submittedName>
        <fullName evidence="1">Uncharacterized protein</fullName>
    </submittedName>
</protein>
<gene>
    <name evidence="1" type="ORF">ASPFODRAFT_140880</name>
</gene>
<dbReference type="VEuPathDB" id="FungiDB:ASPFODRAFT_140880"/>